<dbReference type="AlphaFoldDB" id="A0A9D2EQN5"/>
<reference evidence="1" key="2">
    <citation type="submission" date="2021-04" db="EMBL/GenBank/DDBJ databases">
        <authorList>
            <person name="Gilroy R."/>
        </authorList>
    </citation>
    <scope>NUCLEOTIDE SEQUENCE</scope>
    <source>
        <strain evidence="1">ChiSxjej1B13-11774</strain>
    </source>
</reference>
<reference evidence="1" key="1">
    <citation type="journal article" date="2021" name="PeerJ">
        <title>Extensive microbial diversity within the chicken gut microbiome revealed by metagenomics and culture.</title>
        <authorList>
            <person name="Gilroy R."/>
            <person name="Ravi A."/>
            <person name="Getino M."/>
            <person name="Pursley I."/>
            <person name="Horton D.L."/>
            <person name="Alikhan N.F."/>
            <person name="Baker D."/>
            <person name="Gharbi K."/>
            <person name="Hall N."/>
            <person name="Watson M."/>
            <person name="Adriaenssens E.M."/>
            <person name="Foster-Nyarko E."/>
            <person name="Jarju S."/>
            <person name="Secka A."/>
            <person name="Antonio M."/>
            <person name="Oren A."/>
            <person name="Chaudhuri R.R."/>
            <person name="La Ragione R."/>
            <person name="Hildebrand F."/>
            <person name="Pallen M.J."/>
        </authorList>
    </citation>
    <scope>NUCLEOTIDE SEQUENCE</scope>
    <source>
        <strain evidence="1">ChiSxjej1B13-11774</strain>
    </source>
</reference>
<dbReference type="InterPro" id="IPR014202">
    <property type="entry name" value="Spore_II_R"/>
</dbReference>
<proteinExistence type="predicted"/>
<organism evidence="1 2">
    <name type="scientific">Candidatus Gemmiger excrementigallinarum</name>
    <dbReference type="NCBI Taxonomy" id="2838609"/>
    <lineage>
        <taxon>Bacteria</taxon>
        <taxon>Bacillati</taxon>
        <taxon>Bacillota</taxon>
        <taxon>Clostridia</taxon>
        <taxon>Eubacteriales</taxon>
        <taxon>Gemmiger</taxon>
    </lineage>
</organism>
<name>A0A9D2EQN5_9FIRM</name>
<dbReference type="Proteomes" id="UP000824048">
    <property type="component" value="Unassembled WGS sequence"/>
</dbReference>
<dbReference type="EMBL" id="DXBP01000024">
    <property type="protein sequence ID" value="HIZ41597.1"/>
    <property type="molecule type" value="Genomic_DNA"/>
</dbReference>
<dbReference type="Pfam" id="PF09551">
    <property type="entry name" value="Spore_II_R"/>
    <property type="match status" value="1"/>
</dbReference>
<comment type="caution">
    <text evidence="1">The sequence shown here is derived from an EMBL/GenBank/DDBJ whole genome shotgun (WGS) entry which is preliminary data.</text>
</comment>
<evidence type="ECO:0000313" key="2">
    <source>
        <dbReference type="Proteomes" id="UP000824048"/>
    </source>
</evidence>
<evidence type="ECO:0000313" key="1">
    <source>
        <dbReference type="EMBL" id="HIZ41597.1"/>
    </source>
</evidence>
<sequence>MNRKRWVLELGVGLGFLLTVVLTLAMGWRQRVAAQVRADTIRLHVLANSDTIEDQLLKLEVRDAILAALPATVTAAETPAQATQALQNALPALRAAANQALLQAHSGQTATVRLENFAFDARDYGSFALPGGTYTALRVEVGAARGHNWFCVLYPALCVSGATAEYPTQAENALVFGQYEVRFALLDALKGR</sequence>
<protein>
    <submittedName>
        <fullName evidence="1">Stage II sporulation protein R</fullName>
    </submittedName>
</protein>
<accession>A0A9D2EQN5</accession>
<gene>
    <name evidence="1" type="ORF">H9811_03425</name>
</gene>